<dbReference type="PANTHER" id="PTHR47331:SF1">
    <property type="entry name" value="GAG-LIKE PROTEIN"/>
    <property type="match status" value="1"/>
</dbReference>
<dbReference type="EMBL" id="BMAU01021419">
    <property type="protein sequence ID" value="GFY34024.1"/>
    <property type="molecule type" value="Genomic_DNA"/>
</dbReference>
<organism evidence="1 2">
    <name type="scientific">Trichonephila clavipes</name>
    <name type="common">Golden silk orbweaver</name>
    <name type="synonym">Nephila clavipes</name>
    <dbReference type="NCBI Taxonomy" id="2585209"/>
    <lineage>
        <taxon>Eukaryota</taxon>
        <taxon>Metazoa</taxon>
        <taxon>Ecdysozoa</taxon>
        <taxon>Arthropoda</taxon>
        <taxon>Chelicerata</taxon>
        <taxon>Arachnida</taxon>
        <taxon>Araneae</taxon>
        <taxon>Araneomorphae</taxon>
        <taxon>Entelegynae</taxon>
        <taxon>Araneoidea</taxon>
        <taxon>Nephilidae</taxon>
        <taxon>Trichonephila</taxon>
    </lineage>
</organism>
<evidence type="ECO:0000313" key="2">
    <source>
        <dbReference type="Proteomes" id="UP000887159"/>
    </source>
</evidence>
<gene>
    <name evidence="1" type="primary">AVEN_118590_1</name>
    <name evidence="1" type="ORF">TNCV_3036771</name>
</gene>
<proteinExistence type="predicted"/>
<dbReference type="GO" id="GO:0003676">
    <property type="term" value="F:nucleic acid binding"/>
    <property type="evidence" value="ECO:0007669"/>
    <property type="project" value="InterPro"/>
</dbReference>
<dbReference type="InterPro" id="IPR036397">
    <property type="entry name" value="RNaseH_sf"/>
</dbReference>
<dbReference type="InterPro" id="IPR012337">
    <property type="entry name" value="RNaseH-like_sf"/>
</dbReference>
<reference evidence="1" key="1">
    <citation type="submission" date="2020-08" db="EMBL/GenBank/DDBJ databases">
        <title>Multicomponent nature underlies the extraordinary mechanical properties of spider dragline silk.</title>
        <authorList>
            <person name="Kono N."/>
            <person name="Nakamura H."/>
            <person name="Mori M."/>
            <person name="Yoshida Y."/>
            <person name="Ohtoshi R."/>
            <person name="Malay A.D."/>
            <person name="Moran D.A.P."/>
            <person name="Tomita M."/>
            <person name="Numata K."/>
            <person name="Arakawa K."/>
        </authorList>
    </citation>
    <scope>NUCLEOTIDE SEQUENCE</scope>
</reference>
<dbReference type="Proteomes" id="UP000887159">
    <property type="component" value="Unassembled WGS sequence"/>
</dbReference>
<dbReference type="AlphaFoldDB" id="A0A8X7BKW4"/>
<keyword evidence="2" id="KW-1185">Reference proteome</keyword>
<name>A0A8X7BKW4_TRICX</name>
<dbReference type="SUPFAM" id="SSF53098">
    <property type="entry name" value="Ribonuclease H-like"/>
    <property type="match status" value="1"/>
</dbReference>
<sequence>MATGSFMTHNYSSSQSEVPRDLHKMVKSVASLKKLTRFIARRGRPRIIYCDNGTNFRGAFNDLAKLDWHKISRETSTQKIVWKFIPPTAAWWGGWWERLVRIIKELLRRSLGKSILSNEELSTVICDCEFLINSRPLTYISENPQGIDPSYSNNVFNRESLFRYYRY</sequence>
<dbReference type="PANTHER" id="PTHR47331">
    <property type="entry name" value="PHD-TYPE DOMAIN-CONTAINING PROTEIN"/>
    <property type="match status" value="1"/>
</dbReference>
<comment type="caution">
    <text evidence="1">The sequence shown here is derived from an EMBL/GenBank/DDBJ whole genome shotgun (WGS) entry which is preliminary data.</text>
</comment>
<accession>A0A8X7BKW4</accession>
<dbReference type="Gene3D" id="3.30.420.10">
    <property type="entry name" value="Ribonuclease H-like superfamily/Ribonuclease H"/>
    <property type="match status" value="1"/>
</dbReference>
<protein>
    <submittedName>
        <fullName evidence="1">Integrase catalytic domain-containing protein</fullName>
    </submittedName>
</protein>
<evidence type="ECO:0000313" key="1">
    <source>
        <dbReference type="EMBL" id="GFY34024.1"/>
    </source>
</evidence>